<dbReference type="Proteomes" id="UP000031876">
    <property type="component" value="Chromosome"/>
</dbReference>
<evidence type="ECO:0000313" key="5">
    <source>
        <dbReference type="Proteomes" id="UP000501107"/>
    </source>
</evidence>
<dbReference type="Proteomes" id="UP000501107">
    <property type="component" value="Chromosome"/>
</dbReference>
<evidence type="ECO:0000313" key="4">
    <source>
        <dbReference type="Proteomes" id="UP000031876"/>
    </source>
</evidence>
<evidence type="ECO:0000313" key="2">
    <source>
        <dbReference type="EMBL" id="AJG77215.1"/>
    </source>
</evidence>
<dbReference type="EMBL" id="CP053980">
    <property type="protein sequence ID" value="QKH26922.1"/>
    <property type="molecule type" value="Genomic_DNA"/>
</dbReference>
<gene>
    <name evidence="2" type="ORF">BF38_3305</name>
    <name evidence="3" type="ORF">FOC89_24220</name>
</gene>
<feature type="transmembrane region" description="Helical" evidence="1">
    <location>
        <begin position="9"/>
        <end position="27"/>
    </location>
</feature>
<organism evidence="3 5">
    <name type="scientific">Bacillus thuringiensis</name>
    <dbReference type="NCBI Taxonomy" id="1428"/>
    <lineage>
        <taxon>Bacteria</taxon>
        <taxon>Bacillati</taxon>
        <taxon>Bacillota</taxon>
        <taxon>Bacilli</taxon>
        <taxon>Bacillales</taxon>
        <taxon>Bacillaceae</taxon>
        <taxon>Bacillus</taxon>
        <taxon>Bacillus cereus group</taxon>
    </lineage>
</organism>
<evidence type="ECO:0000256" key="1">
    <source>
        <dbReference type="SAM" id="Phobius"/>
    </source>
</evidence>
<keyword evidence="1" id="KW-0812">Transmembrane</keyword>
<reference evidence="3 5" key="2">
    <citation type="submission" date="2020-05" db="EMBL/GenBank/DDBJ databases">
        <title>FDA dAtabase for Regulatory Grade micrObial Sequences (FDA-ARGOS): Supporting development and validation of Infectious Disease Dx tests.</title>
        <authorList>
            <person name="Nelson B."/>
            <person name="Plummer A."/>
            <person name="Tallon L."/>
            <person name="Sadzewicz L."/>
            <person name="Zhao X."/>
            <person name="Vavikolanu K."/>
            <person name="Mehta A."/>
            <person name="Aluvathingal J."/>
            <person name="Nadendla S."/>
            <person name="Myers T."/>
            <person name="Yan Y."/>
            <person name="Sichtig H."/>
        </authorList>
    </citation>
    <scope>NUCLEOTIDE SEQUENCE [LARGE SCALE GENOMIC DNA]</scope>
    <source>
        <strain evidence="3 5">FDAARGOS_795</strain>
    </source>
</reference>
<feature type="transmembrane region" description="Helical" evidence="1">
    <location>
        <begin position="33"/>
        <end position="53"/>
    </location>
</feature>
<reference evidence="2 4" key="1">
    <citation type="journal article" date="2015" name="Genome Announc.">
        <title>Complete genome sequences for 35 biothreat assay-relevant bacillus species.</title>
        <authorList>
            <person name="Johnson S.L."/>
            <person name="Daligault H.E."/>
            <person name="Davenport K.W."/>
            <person name="Jaissle J."/>
            <person name="Frey K.G."/>
            <person name="Ladner J.T."/>
            <person name="Broomall S.M."/>
            <person name="Bishop-Lilly K.A."/>
            <person name="Bruce D.C."/>
            <person name="Gibbons H.S."/>
            <person name="Coyne S.R."/>
            <person name="Lo C.C."/>
            <person name="Meincke L."/>
            <person name="Munk A.C."/>
            <person name="Koroleva G.I."/>
            <person name="Rosenzweig C.N."/>
            <person name="Palacios G.F."/>
            <person name="Redden C.L."/>
            <person name="Minogue T.D."/>
            <person name="Chain P.S."/>
        </authorList>
    </citation>
    <scope>NUCLEOTIDE SEQUENCE [LARGE SCALE GENOMIC DNA]</scope>
    <source>
        <strain evidence="2 4">HD1011</strain>
    </source>
</reference>
<dbReference type="RefSeq" id="WP_001247267.1">
    <property type="nucleotide sequence ID" value="NZ_CP009335.1"/>
</dbReference>
<dbReference type="EMBL" id="CP009335">
    <property type="protein sequence ID" value="AJG77215.1"/>
    <property type="molecule type" value="Genomic_DNA"/>
</dbReference>
<keyword evidence="1" id="KW-0472">Membrane</keyword>
<dbReference type="KEGG" id="btw:BF38_3305"/>
<keyword evidence="1" id="KW-1133">Transmembrane helix</keyword>
<sequence>MRPFKRMRTIYLITVPIIALLSLFFPQSVGDRILTFFFVLVFGGLAIGFTYLMNFINEAKDKRG</sequence>
<evidence type="ECO:0000313" key="3">
    <source>
        <dbReference type="EMBL" id="QKH26922.1"/>
    </source>
</evidence>
<dbReference type="AlphaFoldDB" id="A0A0B5VVM8"/>
<protein>
    <submittedName>
        <fullName evidence="2">Membrane protein</fullName>
    </submittedName>
</protein>
<proteinExistence type="predicted"/>
<name>A0A0B5VVM8_BACTU</name>
<accession>A0A0B5VVM8</accession>